<organism evidence="9 10">
    <name type="scientific">Evansella tamaricis</name>
    <dbReference type="NCBI Taxonomy" id="2069301"/>
    <lineage>
        <taxon>Bacteria</taxon>
        <taxon>Bacillati</taxon>
        <taxon>Bacillota</taxon>
        <taxon>Bacilli</taxon>
        <taxon>Bacillales</taxon>
        <taxon>Bacillaceae</taxon>
        <taxon>Evansella</taxon>
    </lineage>
</organism>
<dbReference type="EMBL" id="JAHQCS010000110">
    <property type="protein sequence ID" value="MBU9712804.1"/>
    <property type="molecule type" value="Genomic_DNA"/>
</dbReference>
<name>A0ABS6JGK0_9BACI</name>
<comment type="caution">
    <text evidence="9">The sequence shown here is derived from an EMBL/GenBank/DDBJ whole genome shotgun (WGS) entry which is preliminary data.</text>
</comment>
<dbReference type="InterPro" id="IPR003481">
    <property type="entry name" value="FliD_N"/>
</dbReference>
<dbReference type="InterPro" id="IPR010809">
    <property type="entry name" value="FliD_C"/>
</dbReference>
<evidence type="ECO:0000256" key="6">
    <source>
        <dbReference type="SAM" id="MobiDB-lite"/>
    </source>
</evidence>
<evidence type="ECO:0000259" key="7">
    <source>
        <dbReference type="Pfam" id="PF02465"/>
    </source>
</evidence>
<feature type="compositionally biased region" description="Low complexity" evidence="6">
    <location>
        <begin position="254"/>
        <end position="266"/>
    </location>
</feature>
<evidence type="ECO:0000313" key="9">
    <source>
        <dbReference type="EMBL" id="MBU9712804.1"/>
    </source>
</evidence>
<keyword evidence="3" id="KW-0175">Coiled coil</keyword>
<dbReference type="Proteomes" id="UP000784880">
    <property type="component" value="Unassembled WGS sequence"/>
</dbReference>
<dbReference type="Pfam" id="PF07195">
    <property type="entry name" value="FliD_C"/>
    <property type="match status" value="1"/>
</dbReference>
<evidence type="ECO:0000256" key="5">
    <source>
        <dbReference type="RuleBase" id="RU362066"/>
    </source>
</evidence>
<dbReference type="PANTHER" id="PTHR30288">
    <property type="entry name" value="FLAGELLAR CAP/ASSEMBLY PROTEIN FLID"/>
    <property type="match status" value="1"/>
</dbReference>
<sequence length="613" mass="67584">MRIGGLASGMDTDQIIKDLMRAERMRGDKFFQNRTTLEWQRDSYREINLKITSLRDSVAARGIALQSTLMQKKVTSSNERAVTATAGANAPNTSIQMKVDRLATSTTFVSNQPENADVLTKKIGEWGDDLFHFDGDGKATLTFQVKKPGAGQEFENVSVEVHRDDTLQGVLTKVNRAGAGFNAFIDNSADGTSKVVMSMSSTGAGGGIKFLDPEQPMESDPVEGEPDPPDEVTGAGAFESMDTEDGDDGGEAGPGVEEPPGTEGPADGTDEPGNGLTAESMARINARNFFEQIGFAVVNSPQVGDNGETIYESGEMTVGAGVRGDNARVQINGHWTERTTNSFSLNGITYNLAGVTNGETVMITTVTNTDKIMEDIMKFVEEYNELVDMINGALREERYRDYKPLTDDQKEAMSEKEIEMWEERARSGLLRNDSTLSSTLGQMRMAMFSGISDENPDRILKDLSAFGLVTSPDYMDGGKIILDPNSRTMPNGARLNGEDRMRYYIENHGEEVHQLFNGNSDDRSGQGVIRQLRGTLDTAINQITTRAGREGRTNHQFTIGRQLNTLEDQISNFERRMQQTEDRYWRQFSAMEKAMAELNSQADQIWSMLMPQG</sequence>
<feature type="compositionally biased region" description="Acidic residues" evidence="6">
    <location>
        <begin position="215"/>
        <end position="230"/>
    </location>
</feature>
<comment type="function">
    <text evidence="5">Required for morphogenesis and for the elongation of the flagellar filament by facilitating polymerization of the flagellin monomers at the tip of growing filament. Forms a capping structure, which prevents flagellin subunits (transported through the central channel of the flagellum) from leaking out without polymerization at the distal end.</text>
</comment>
<evidence type="ECO:0000256" key="2">
    <source>
        <dbReference type="ARBA" id="ARBA00011255"/>
    </source>
</evidence>
<comment type="subcellular location">
    <subcellularLocation>
        <location evidence="5">Secreted</location>
    </subcellularLocation>
    <subcellularLocation>
        <location evidence="5">Bacterial flagellum</location>
    </subcellularLocation>
</comment>
<comment type="subunit">
    <text evidence="2 5">Homopentamer.</text>
</comment>
<dbReference type="PANTHER" id="PTHR30288:SF0">
    <property type="entry name" value="FLAGELLAR HOOK-ASSOCIATED PROTEIN 2"/>
    <property type="match status" value="1"/>
</dbReference>
<evidence type="ECO:0000256" key="3">
    <source>
        <dbReference type="ARBA" id="ARBA00023054"/>
    </source>
</evidence>
<keyword evidence="9" id="KW-0969">Cilium</keyword>
<keyword evidence="9" id="KW-0966">Cell projection</keyword>
<dbReference type="Pfam" id="PF02465">
    <property type="entry name" value="FliD_N"/>
    <property type="match status" value="1"/>
</dbReference>
<comment type="similarity">
    <text evidence="1 5">Belongs to the FliD family.</text>
</comment>
<proteinExistence type="inferred from homology"/>
<keyword evidence="4 5" id="KW-0975">Bacterial flagellum</keyword>
<accession>A0ABS6JGK0</accession>
<keyword evidence="5" id="KW-0964">Secreted</keyword>
<feature type="region of interest" description="Disordered" evidence="6">
    <location>
        <begin position="205"/>
        <end position="276"/>
    </location>
</feature>
<evidence type="ECO:0000256" key="4">
    <source>
        <dbReference type="ARBA" id="ARBA00023143"/>
    </source>
</evidence>
<dbReference type="InterPro" id="IPR040026">
    <property type="entry name" value="FliD"/>
</dbReference>
<dbReference type="RefSeq" id="WP_217066976.1">
    <property type="nucleotide sequence ID" value="NZ_JAHQCS010000110.1"/>
</dbReference>
<protein>
    <recommendedName>
        <fullName evidence="5">Flagellar hook-associated protein 2</fullName>
        <shortName evidence="5">HAP2</shortName>
    </recommendedName>
    <alternativeName>
        <fullName evidence="5">Flagellar cap protein</fullName>
    </alternativeName>
</protein>
<evidence type="ECO:0000313" key="10">
    <source>
        <dbReference type="Proteomes" id="UP000784880"/>
    </source>
</evidence>
<feature type="compositionally biased region" description="Acidic residues" evidence="6">
    <location>
        <begin position="241"/>
        <end position="250"/>
    </location>
</feature>
<keyword evidence="9" id="KW-0282">Flagellum</keyword>
<keyword evidence="10" id="KW-1185">Reference proteome</keyword>
<feature type="domain" description="Flagellar hook-associated protein 2 N-terminal" evidence="7">
    <location>
        <begin position="8"/>
        <end position="105"/>
    </location>
</feature>
<evidence type="ECO:0000256" key="1">
    <source>
        <dbReference type="ARBA" id="ARBA00009764"/>
    </source>
</evidence>
<gene>
    <name evidence="9" type="primary">fliD</name>
    <name evidence="9" type="ORF">KS419_13820</name>
</gene>
<feature type="domain" description="Flagellar hook-associated protein 2 C-terminal" evidence="8">
    <location>
        <begin position="324"/>
        <end position="600"/>
    </location>
</feature>
<reference evidence="9 10" key="1">
    <citation type="submission" date="2021-06" db="EMBL/GenBank/DDBJ databases">
        <title>Bacillus sp. RD4P76, an endophyte from a halophyte.</title>
        <authorList>
            <person name="Sun J.-Q."/>
        </authorList>
    </citation>
    <scope>NUCLEOTIDE SEQUENCE [LARGE SCALE GENOMIC DNA]</scope>
    <source>
        <strain evidence="9 10">CGMCC 1.15917</strain>
    </source>
</reference>
<evidence type="ECO:0000259" key="8">
    <source>
        <dbReference type="Pfam" id="PF07195"/>
    </source>
</evidence>